<dbReference type="PANTHER" id="PTHR14969:SF62">
    <property type="entry name" value="DECAPRENYLPHOSPHORYL-5-PHOSPHORIBOSE PHOSPHATASE RV3807C-RELATED"/>
    <property type="match status" value="1"/>
</dbReference>
<keyword evidence="4" id="KW-0378">Hydrolase</keyword>
<dbReference type="InterPro" id="IPR036938">
    <property type="entry name" value="PAP2/HPO_sf"/>
</dbReference>
<evidence type="ECO:0000256" key="5">
    <source>
        <dbReference type="ARBA" id="ARBA00022989"/>
    </source>
</evidence>
<evidence type="ECO:0000256" key="1">
    <source>
        <dbReference type="ARBA" id="ARBA00004651"/>
    </source>
</evidence>
<dbReference type="InterPro" id="IPR000326">
    <property type="entry name" value="PAP2/HPO"/>
</dbReference>
<keyword evidence="10" id="KW-1185">Reference proteome</keyword>
<dbReference type="RefSeq" id="WP_244658677.1">
    <property type="nucleotide sequence ID" value="NZ_CP059896.1"/>
</dbReference>
<comment type="caution">
    <text evidence="9">The sequence shown here is derived from an EMBL/GenBank/DDBJ whole genome shotgun (WGS) entry which is preliminary data.</text>
</comment>
<keyword evidence="5 7" id="KW-1133">Transmembrane helix</keyword>
<evidence type="ECO:0000259" key="8">
    <source>
        <dbReference type="SMART" id="SM00014"/>
    </source>
</evidence>
<dbReference type="SMART" id="SM00014">
    <property type="entry name" value="acidPPc"/>
    <property type="match status" value="1"/>
</dbReference>
<dbReference type="PANTHER" id="PTHR14969">
    <property type="entry name" value="SPHINGOSINE-1-PHOSPHATE PHOSPHOHYDROLASE"/>
    <property type="match status" value="1"/>
</dbReference>
<evidence type="ECO:0000313" key="9">
    <source>
        <dbReference type="EMBL" id="MFC3161781.1"/>
    </source>
</evidence>
<gene>
    <name evidence="9" type="ORF">ACFOHV_00665</name>
</gene>
<sequence>MVAWVNYLPSAICRPAIARSREARGRSVAKSRQLRTAEKRNAGAIAAWLRGRRERNTLPASSSYWQVFLFVTANLVLLAFLVFDVPAAATAGDVPAAVRSVSRAVTDIGKSGWILFGSAFVFFAAFVATGRIEDARRRFQALYTSQISLYLFATVALSGLSANLIKRAIGRARPVQFEEWGVFGFSPFAGSARFESFPSGHATTIGALFMALALLLPRHRAVLAMLAIWLGMTRVMVGAHYPSDVTAGLAFGAWFSLLIAIAFSRYGIVFKPGPNGLPVPRLALPHNIWPNLRMRRSR</sequence>
<reference evidence="10" key="1">
    <citation type="journal article" date="2019" name="Int. J. Syst. Evol. Microbiol.">
        <title>The Global Catalogue of Microorganisms (GCM) 10K type strain sequencing project: providing services to taxonomists for standard genome sequencing and annotation.</title>
        <authorList>
            <consortium name="The Broad Institute Genomics Platform"/>
            <consortium name="The Broad Institute Genome Sequencing Center for Infectious Disease"/>
            <person name="Wu L."/>
            <person name="Ma J."/>
        </authorList>
    </citation>
    <scope>NUCLEOTIDE SEQUENCE [LARGE SCALE GENOMIC DNA]</scope>
    <source>
        <strain evidence="10">KCTC 52231</strain>
    </source>
</reference>
<evidence type="ECO:0000313" key="10">
    <source>
        <dbReference type="Proteomes" id="UP001595647"/>
    </source>
</evidence>
<feature type="transmembrane region" description="Helical" evidence="7">
    <location>
        <begin position="63"/>
        <end position="83"/>
    </location>
</feature>
<feature type="transmembrane region" description="Helical" evidence="7">
    <location>
        <begin position="223"/>
        <end position="241"/>
    </location>
</feature>
<evidence type="ECO:0000256" key="2">
    <source>
        <dbReference type="ARBA" id="ARBA00022475"/>
    </source>
</evidence>
<name>A0ABV7I0U7_9HYPH</name>
<accession>A0ABV7I0U7</accession>
<evidence type="ECO:0000256" key="3">
    <source>
        <dbReference type="ARBA" id="ARBA00022692"/>
    </source>
</evidence>
<feature type="transmembrane region" description="Helical" evidence="7">
    <location>
        <begin position="197"/>
        <end position="216"/>
    </location>
</feature>
<feature type="domain" description="Phosphatidic acid phosphatase type 2/haloperoxidase" evidence="8">
    <location>
        <begin position="147"/>
        <end position="260"/>
    </location>
</feature>
<comment type="subcellular location">
    <subcellularLocation>
        <location evidence="1">Cell membrane</location>
        <topology evidence="1">Multi-pass membrane protein</topology>
    </subcellularLocation>
</comment>
<proteinExistence type="predicted"/>
<dbReference type="Pfam" id="PF01569">
    <property type="entry name" value="PAP2"/>
    <property type="match status" value="1"/>
</dbReference>
<evidence type="ECO:0000256" key="4">
    <source>
        <dbReference type="ARBA" id="ARBA00022801"/>
    </source>
</evidence>
<feature type="transmembrane region" description="Helical" evidence="7">
    <location>
        <begin position="247"/>
        <end position="268"/>
    </location>
</feature>
<keyword evidence="6 7" id="KW-0472">Membrane</keyword>
<dbReference type="SUPFAM" id="SSF48317">
    <property type="entry name" value="Acid phosphatase/Vanadium-dependent haloperoxidase"/>
    <property type="match status" value="1"/>
</dbReference>
<feature type="transmembrane region" description="Helical" evidence="7">
    <location>
        <begin position="111"/>
        <end position="129"/>
    </location>
</feature>
<dbReference type="Proteomes" id="UP001595647">
    <property type="component" value="Unassembled WGS sequence"/>
</dbReference>
<dbReference type="Gene3D" id="1.20.144.10">
    <property type="entry name" value="Phosphatidic acid phosphatase type 2/haloperoxidase"/>
    <property type="match status" value="1"/>
</dbReference>
<feature type="transmembrane region" description="Helical" evidence="7">
    <location>
        <begin position="141"/>
        <end position="165"/>
    </location>
</feature>
<protein>
    <submittedName>
        <fullName evidence="9">Phosphatase PAP2 family protein</fullName>
    </submittedName>
</protein>
<dbReference type="EMBL" id="JBHRTG010000001">
    <property type="protein sequence ID" value="MFC3161781.1"/>
    <property type="molecule type" value="Genomic_DNA"/>
</dbReference>
<evidence type="ECO:0000256" key="6">
    <source>
        <dbReference type="ARBA" id="ARBA00023136"/>
    </source>
</evidence>
<keyword evidence="2" id="KW-1003">Cell membrane</keyword>
<organism evidence="9 10">
    <name type="scientific">Ciceribacter thiooxidans</name>
    <dbReference type="NCBI Taxonomy" id="1969821"/>
    <lineage>
        <taxon>Bacteria</taxon>
        <taxon>Pseudomonadati</taxon>
        <taxon>Pseudomonadota</taxon>
        <taxon>Alphaproteobacteria</taxon>
        <taxon>Hyphomicrobiales</taxon>
        <taxon>Rhizobiaceae</taxon>
        <taxon>Ciceribacter</taxon>
    </lineage>
</organism>
<keyword evidence="3 7" id="KW-0812">Transmembrane</keyword>
<evidence type="ECO:0000256" key="7">
    <source>
        <dbReference type="SAM" id="Phobius"/>
    </source>
</evidence>